<evidence type="ECO:0000256" key="9">
    <source>
        <dbReference type="ARBA" id="ARBA00022927"/>
    </source>
</evidence>
<comment type="subcellular location">
    <subcellularLocation>
        <location evidence="1 13">Cell inner membrane</location>
        <topology evidence="1 13">Single-pass membrane protein</topology>
        <orientation evidence="1 13">Periplasmic side</orientation>
    </subcellularLocation>
</comment>
<dbReference type="InterPro" id="IPR003538">
    <property type="entry name" value="TonB"/>
</dbReference>
<dbReference type="Gene3D" id="3.30.2420.10">
    <property type="entry name" value="TonB"/>
    <property type="match status" value="1"/>
</dbReference>
<dbReference type="GO" id="GO:0015031">
    <property type="term" value="P:protein transport"/>
    <property type="evidence" value="ECO:0007669"/>
    <property type="project" value="UniProtKB-UniRule"/>
</dbReference>
<evidence type="ECO:0000256" key="4">
    <source>
        <dbReference type="ARBA" id="ARBA00022448"/>
    </source>
</evidence>
<accession>A0A7W2AD12</accession>
<dbReference type="InterPro" id="IPR051045">
    <property type="entry name" value="TonB-dependent_transducer"/>
</dbReference>
<dbReference type="AlphaFoldDB" id="A0A7W2AD12"/>
<keyword evidence="7" id="KW-0812">Transmembrane</keyword>
<comment type="subunit">
    <text evidence="12">Homodimer. Forms a complex with the accessory proteins ExbB and ExbD.</text>
</comment>
<evidence type="ECO:0000256" key="2">
    <source>
        <dbReference type="ARBA" id="ARBA00006555"/>
    </source>
</evidence>
<evidence type="ECO:0000256" key="10">
    <source>
        <dbReference type="ARBA" id="ARBA00022989"/>
    </source>
</evidence>
<keyword evidence="10" id="KW-1133">Transmembrane helix</keyword>
<evidence type="ECO:0000256" key="1">
    <source>
        <dbReference type="ARBA" id="ARBA00004383"/>
    </source>
</evidence>
<comment type="caution">
    <text evidence="16">The sequence shown here is derived from an EMBL/GenBank/DDBJ whole genome shotgun (WGS) entry which is preliminary data.</text>
</comment>
<dbReference type="GO" id="GO:0055085">
    <property type="term" value="P:transmembrane transport"/>
    <property type="evidence" value="ECO:0007669"/>
    <property type="project" value="InterPro"/>
</dbReference>
<dbReference type="PANTHER" id="PTHR33446">
    <property type="entry name" value="PROTEIN TONB-RELATED"/>
    <property type="match status" value="1"/>
</dbReference>
<sequence>MRAIFFVPGSLLVSVLLFLLMAHLAGIGRAAAPEPSEYTAINLHRLKLDSEVQVRERESLPPPDIMPQQPPTPTPPDMSQPVAVNVPSTPLNIQTPRVEVGIKVNAAVDLSGVSAEVAPAPAAVKGIAVNLNASPVSRMNPQYPRRAQMRRIEGYVVAEFTVDAKGRVVPDSFKIVEASPQGVFERTVERALTRWRFNPLMENGVAVPFRTRQRLEFKLE</sequence>
<organism evidence="16 17">
    <name type="scientific">Marinobacterium marinum</name>
    <dbReference type="NCBI Taxonomy" id="2756129"/>
    <lineage>
        <taxon>Bacteria</taxon>
        <taxon>Pseudomonadati</taxon>
        <taxon>Pseudomonadota</taxon>
        <taxon>Gammaproteobacteria</taxon>
        <taxon>Oceanospirillales</taxon>
        <taxon>Oceanospirillaceae</taxon>
        <taxon>Marinobacterium</taxon>
    </lineage>
</organism>
<dbReference type="GO" id="GO:0031992">
    <property type="term" value="F:energy transducer activity"/>
    <property type="evidence" value="ECO:0007669"/>
    <property type="project" value="InterPro"/>
</dbReference>
<keyword evidence="17" id="KW-1185">Reference proteome</keyword>
<keyword evidence="8" id="KW-0677">Repeat</keyword>
<keyword evidence="11" id="KW-0472">Membrane</keyword>
<name>A0A7W2AD12_9GAMM</name>
<evidence type="ECO:0000256" key="11">
    <source>
        <dbReference type="ARBA" id="ARBA00023136"/>
    </source>
</evidence>
<dbReference type="InterPro" id="IPR037682">
    <property type="entry name" value="TonB_C"/>
</dbReference>
<dbReference type="EMBL" id="JACEMT010000052">
    <property type="protein sequence ID" value="MBA4503084.1"/>
    <property type="molecule type" value="Genomic_DNA"/>
</dbReference>
<evidence type="ECO:0000256" key="14">
    <source>
        <dbReference type="SAM" id="MobiDB-lite"/>
    </source>
</evidence>
<dbReference type="Proteomes" id="UP000538931">
    <property type="component" value="Unassembled WGS sequence"/>
</dbReference>
<keyword evidence="6 13" id="KW-0997">Cell inner membrane</keyword>
<feature type="region of interest" description="Disordered" evidence="14">
    <location>
        <begin position="54"/>
        <end position="79"/>
    </location>
</feature>
<evidence type="ECO:0000256" key="8">
    <source>
        <dbReference type="ARBA" id="ARBA00022737"/>
    </source>
</evidence>
<evidence type="ECO:0000256" key="13">
    <source>
        <dbReference type="RuleBase" id="RU362123"/>
    </source>
</evidence>
<keyword evidence="4 13" id="KW-0813">Transport</keyword>
<evidence type="ECO:0000313" key="17">
    <source>
        <dbReference type="Proteomes" id="UP000538931"/>
    </source>
</evidence>
<evidence type="ECO:0000256" key="5">
    <source>
        <dbReference type="ARBA" id="ARBA00022475"/>
    </source>
</evidence>
<dbReference type="GO" id="GO:0030288">
    <property type="term" value="C:outer membrane-bounded periplasmic space"/>
    <property type="evidence" value="ECO:0007669"/>
    <property type="project" value="InterPro"/>
</dbReference>
<dbReference type="InterPro" id="IPR006260">
    <property type="entry name" value="TonB/TolA_C"/>
</dbReference>
<dbReference type="GO" id="GO:0098797">
    <property type="term" value="C:plasma membrane protein complex"/>
    <property type="evidence" value="ECO:0007669"/>
    <property type="project" value="TreeGrafter"/>
</dbReference>
<comment type="function">
    <text evidence="13">Interacts with outer membrane receptor proteins that carry out high-affinity binding and energy dependent uptake into the periplasmic space of specific substrates. It could act to transduce energy from the cytoplasmic membrane to specific energy-requiring processes in the outer membrane, resulting in the release into the periplasm of ligands bound by these outer membrane proteins.</text>
</comment>
<dbReference type="NCBIfam" id="TIGR01352">
    <property type="entry name" value="tonB_Cterm"/>
    <property type="match status" value="1"/>
</dbReference>
<gene>
    <name evidence="16" type="ORF">H1S06_12005</name>
</gene>
<evidence type="ECO:0000256" key="6">
    <source>
        <dbReference type="ARBA" id="ARBA00022519"/>
    </source>
</evidence>
<dbReference type="Pfam" id="PF03544">
    <property type="entry name" value="TonB_C"/>
    <property type="match status" value="1"/>
</dbReference>
<keyword evidence="5 13" id="KW-1003">Cell membrane</keyword>
<dbReference type="RefSeq" id="WP_181740509.1">
    <property type="nucleotide sequence ID" value="NZ_JACEMT010000052.1"/>
</dbReference>
<evidence type="ECO:0000256" key="7">
    <source>
        <dbReference type="ARBA" id="ARBA00022692"/>
    </source>
</evidence>
<protein>
    <recommendedName>
        <fullName evidence="3 13">Protein TonB</fullName>
    </recommendedName>
</protein>
<evidence type="ECO:0000256" key="3">
    <source>
        <dbReference type="ARBA" id="ARBA00022362"/>
    </source>
</evidence>
<feature type="domain" description="TonB C-terminal" evidence="15">
    <location>
        <begin position="128"/>
        <end position="220"/>
    </location>
</feature>
<evidence type="ECO:0000313" key="16">
    <source>
        <dbReference type="EMBL" id="MBA4503084.1"/>
    </source>
</evidence>
<dbReference type="PANTHER" id="PTHR33446:SF8">
    <property type="entry name" value="PROTEIN TONB"/>
    <property type="match status" value="1"/>
</dbReference>
<proteinExistence type="inferred from homology"/>
<feature type="compositionally biased region" description="Pro residues" evidence="14">
    <location>
        <begin position="60"/>
        <end position="78"/>
    </location>
</feature>
<reference evidence="16 17" key="1">
    <citation type="submission" date="2020-07" db="EMBL/GenBank/DDBJ databases">
        <title>Bacterium isolated from marien macroalgae.</title>
        <authorList>
            <person name="Zhu K."/>
            <person name="Lu D."/>
            <person name="Du Z."/>
        </authorList>
    </citation>
    <scope>NUCLEOTIDE SEQUENCE [LARGE SCALE GENOMIC DNA]</scope>
    <source>
        <strain evidence="16 17">3-1745</strain>
    </source>
</reference>
<dbReference type="PRINTS" id="PR01374">
    <property type="entry name" value="TONBPROTEIN"/>
</dbReference>
<comment type="similarity">
    <text evidence="2 13">Belongs to the TonB family.</text>
</comment>
<keyword evidence="13" id="KW-0735">Signal-anchor</keyword>
<dbReference type="SUPFAM" id="SSF74653">
    <property type="entry name" value="TolA/TonB C-terminal domain"/>
    <property type="match status" value="1"/>
</dbReference>
<keyword evidence="9 13" id="KW-0653">Protein transport</keyword>
<evidence type="ECO:0000256" key="12">
    <source>
        <dbReference type="ARBA" id="ARBA00025849"/>
    </source>
</evidence>
<evidence type="ECO:0000259" key="15">
    <source>
        <dbReference type="PROSITE" id="PS52015"/>
    </source>
</evidence>
<dbReference type="PROSITE" id="PS52015">
    <property type="entry name" value="TONB_CTD"/>
    <property type="match status" value="1"/>
</dbReference>
<dbReference type="GO" id="GO:0015891">
    <property type="term" value="P:siderophore transport"/>
    <property type="evidence" value="ECO:0007669"/>
    <property type="project" value="InterPro"/>
</dbReference>